<dbReference type="Proteomes" id="UP000248961">
    <property type="component" value="Unassembled WGS sequence"/>
</dbReference>
<dbReference type="VEuPathDB" id="FungiDB:BO97DRAFT_42860"/>
<evidence type="ECO:0000313" key="1">
    <source>
        <dbReference type="EMBL" id="RAL06479.1"/>
    </source>
</evidence>
<sequence>MYQASNFPPFGDTSSSTSRRNYISVLSNSHACPTEDWAQISDLAERRRVQNRIAQRRHRTSFQQSA</sequence>
<gene>
    <name evidence="1" type="ORF">BO97DRAFT_42860</name>
</gene>
<accession>A0A395HG48</accession>
<dbReference type="AlphaFoldDB" id="A0A395HG48"/>
<proteinExistence type="predicted"/>
<dbReference type="EMBL" id="KZ824396">
    <property type="protein sequence ID" value="RAL06479.1"/>
    <property type="molecule type" value="Genomic_DNA"/>
</dbReference>
<keyword evidence="2" id="KW-1185">Reference proteome</keyword>
<dbReference type="GeneID" id="37201599"/>
<reference evidence="1 2" key="1">
    <citation type="submission" date="2018-02" db="EMBL/GenBank/DDBJ databases">
        <title>The genomes of Aspergillus section Nigri reveals drivers in fungal speciation.</title>
        <authorList>
            <consortium name="DOE Joint Genome Institute"/>
            <person name="Vesth T.C."/>
            <person name="Nybo J."/>
            <person name="Theobald S."/>
            <person name="Brandl J."/>
            <person name="Frisvad J.C."/>
            <person name="Nielsen K.F."/>
            <person name="Lyhne E.K."/>
            <person name="Kogle M.E."/>
            <person name="Kuo A."/>
            <person name="Riley R."/>
            <person name="Clum A."/>
            <person name="Nolan M."/>
            <person name="Lipzen A."/>
            <person name="Salamov A."/>
            <person name="Henrissat B."/>
            <person name="Wiebenga A."/>
            <person name="De vries R.P."/>
            <person name="Grigoriev I.V."/>
            <person name="Mortensen U.H."/>
            <person name="Andersen M.R."/>
            <person name="Baker S.E."/>
        </authorList>
    </citation>
    <scope>NUCLEOTIDE SEQUENCE [LARGE SCALE GENOMIC DNA]</scope>
    <source>
        <strain evidence="1 2">CBS 101889</strain>
    </source>
</reference>
<dbReference type="RefSeq" id="XP_025545633.1">
    <property type="nucleotide sequence ID" value="XM_025697310.1"/>
</dbReference>
<protein>
    <recommendedName>
        <fullName evidence="3">BZIP domain-containing protein</fullName>
    </recommendedName>
</protein>
<dbReference type="PANTHER" id="PTHR39607:SF3">
    <property type="entry name" value="BZIP DOMAIN-CONTAINING PROTEIN"/>
    <property type="match status" value="1"/>
</dbReference>
<organism evidence="1 2">
    <name type="scientific">Aspergillus homomorphus (strain CBS 101889)</name>
    <dbReference type="NCBI Taxonomy" id="1450537"/>
    <lineage>
        <taxon>Eukaryota</taxon>
        <taxon>Fungi</taxon>
        <taxon>Dikarya</taxon>
        <taxon>Ascomycota</taxon>
        <taxon>Pezizomycotina</taxon>
        <taxon>Eurotiomycetes</taxon>
        <taxon>Eurotiomycetidae</taxon>
        <taxon>Eurotiales</taxon>
        <taxon>Aspergillaceae</taxon>
        <taxon>Aspergillus</taxon>
        <taxon>Aspergillus subgen. Circumdati</taxon>
    </lineage>
</organism>
<evidence type="ECO:0008006" key="3">
    <source>
        <dbReference type="Google" id="ProtNLM"/>
    </source>
</evidence>
<dbReference type="PANTHER" id="PTHR39607">
    <property type="entry name" value="XANTHOCILLIN BIOSYNTHESIS CLUSTER TRANSCRIPTION FACTOR XANC-RELATED"/>
    <property type="match status" value="1"/>
</dbReference>
<dbReference type="InterPro" id="IPR052635">
    <property type="entry name" value="Sec_Metab_Biosynth_Reg"/>
</dbReference>
<name>A0A395HG48_ASPHC</name>
<evidence type="ECO:0000313" key="2">
    <source>
        <dbReference type="Proteomes" id="UP000248961"/>
    </source>
</evidence>